<dbReference type="Pfam" id="PF05523">
    <property type="entry name" value="FdtA"/>
    <property type="match status" value="1"/>
</dbReference>
<protein>
    <submittedName>
        <fullName evidence="2">dTDP-4-dehydrorhamnose 3,5-epimerase</fullName>
    </submittedName>
</protein>
<evidence type="ECO:0000313" key="2">
    <source>
        <dbReference type="EMBL" id="SDD24644.1"/>
    </source>
</evidence>
<accession>A0A1G6T6Z2</accession>
<reference evidence="3" key="1">
    <citation type="submission" date="2016-09" db="EMBL/GenBank/DDBJ databases">
        <authorList>
            <person name="Varghese N."/>
            <person name="Submissions S."/>
        </authorList>
    </citation>
    <scope>NUCLEOTIDE SEQUENCE [LARGE SCALE GENOMIC DNA]</scope>
    <source>
        <strain evidence="3">TNe-862</strain>
    </source>
</reference>
<dbReference type="Gene3D" id="2.60.120.10">
    <property type="entry name" value="Jelly Rolls"/>
    <property type="match status" value="1"/>
</dbReference>
<dbReference type="EMBL" id="FMYQ01000016">
    <property type="protein sequence ID" value="SDD24644.1"/>
    <property type="molecule type" value="Genomic_DNA"/>
</dbReference>
<proteinExistence type="predicted"/>
<gene>
    <name evidence="2" type="ORF">SAMN05421548_116136</name>
</gene>
<dbReference type="RefSeq" id="WP_218137024.1">
    <property type="nucleotide sequence ID" value="NZ_FMYQ01000016.1"/>
</dbReference>
<organism evidence="2 3">
    <name type="scientific">Paraburkholderia lycopersici</name>
    <dbReference type="NCBI Taxonomy" id="416944"/>
    <lineage>
        <taxon>Bacteria</taxon>
        <taxon>Pseudomonadati</taxon>
        <taxon>Pseudomonadota</taxon>
        <taxon>Betaproteobacteria</taxon>
        <taxon>Burkholderiales</taxon>
        <taxon>Burkholderiaceae</taxon>
        <taxon>Paraburkholderia</taxon>
    </lineage>
</organism>
<dbReference type="InterPro" id="IPR011051">
    <property type="entry name" value="RmlC_Cupin_sf"/>
</dbReference>
<dbReference type="Proteomes" id="UP000198908">
    <property type="component" value="Unassembled WGS sequence"/>
</dbReference>
<dbReference type="InterPro" id="IPR008894">
    <property type="entry name" value="QdtA_cupin_dom"/>
</dbReference>
<dbReference type="SUPFAM" id="SSF51182">
    <property type="entry name" value="RmlC-like cupins"/>
    <property type="match status" value="1"/>
</dbReference>
<feature type="domain" description="Sugar 3,4-ketoisomerase QdtA cupin" evidence="1">
    <location>
        <begin position="42"/>
        <end position="130"/>
    </location>
</feature>
<dbReference type="InterPro" id="IPR014710">
    <property type="entry name" value="RmlC-like_jellyroll"/>
</dbReference>
<name>A0A1G6T6Z2_9BURK</name>
<sequence length="139" mass="15805">MDAMKEMLRLTPLRRIAHPKGDVLHALKASEPDWESFGEAYFTMINGGETKGWKRHRRMKMNLVVPVGMVRFHVHDAESARTRVFDLGRENYARLTVPPGYWMAFTGLTADINLVLNLASIEHDPEEAINAPLDAFSLE</sequence>
<evidence type="ECO:0000259" key="1">
    <source>
        <dbReference type="Pfam" id="PF05523"/>
    </source>
</evidence>
<dbReference type="AlphaFoldDB" id="A0A1G6T6Z2"/>
<evidence type="ECO:0000313" key="3">
    <source>
        <dbReference type="Proteomes" id="UP000198908"/>
    </source>
</evidence>
<dbReference type="STRING" id="416944.SAMN05421548_116136"/>
<keyword evidence="3" id="KW-1185">Reference proteome</keyword>